<feature type="domain" description="ABC3 transporter permease C-terminal" evidence="7">
    <location>
        <begin position="298"/>
        <end position="412"/>
    </location>
</feature>
<dbReference type="RefSeq" id="WP_283831396.1">
    <property type="nucleotide sequence ID" value="NZ_JASJEU010000008.1"/>
</dbReference>
<sequence length="420" mass="44795">MNLGTRAARRVVRKRKQSLLMLLLLFAIAALVMSGLAVRDAQGEQAEGLRGTVGASFTVERDISTGGWSGGYSTQEFISEDMIRQIAAVDGIEGYDATLITLPDIFNGEGEELVHDDYSFYNYGSYNSQYHELFLSGRFELVEGTHITDDMSGSIIVSREVAERNGLKLGDTVTGIYYPENDTPAVGMEIVGIFDVAADKEDRADMYDDSSYYSYSSYVFCSMDAAEGLIEGWGEEGEGISEAYYYVADAAELDSVIARVQGIPSIDWGNFKITANDEVYRNVSAALSDTGTLVSAMCALVTVVGAVMVTLVLAMSVRGRKREAGIMMAAGIEKSSLAFQYALESLLAAAAAFPLAYLASSRFAGALGAVLGKSAEAVVVTPEHFALVAAGGTIILVAAIAASFLPIARLSPAQVLSQTD</sequence>
<organism evidence="8 9">
    <name type="scientific">Gordonibacter faecis</name>
    <dbReference type="NCBI Taxonomy" id="3047475"/>
    <lineage>
        <taxon>Bacteria</taxon>
        <taxon>Bacillati</taxon>
        <taxon>Actinomycetota</taxon>
        <taxon>Coriobacteriia</taxon>
        <taxon>Eggerthellales</taxon>
        <taxon>Eggerthellaceae</taxon>
        <taxon>Gordonibacter</taxon>
    </lineage>
</organism>
<evidence type="ECO:0000256" key="4">
    <source>
        <dbReference type="ARBA" id="ARBA00022989"/>
    </source>
</evidence>
<reference evidence="8 9" key="1">
    <citation type="submission" date="2023-05" db="EMBL/GenBank/DDBJ databases">
        <title>Gordonibacter KGMB12511T sp. nov., isolated from faeces of healthy Korean.</title>
        <authorList>
            <person name="Kim H.S."/>
            <person name="Kim J.-S."/>
            <person name="Suh M.K."/>
            <person name="Eom M.K."/>
            <person name="Do H.E."/>
            <person name="Lee J.-S."/>
        </authorList>
    </citation>
    <scope>NUCLEOTIDE SEQUENCE [LARGE SCALE GENOMIC DNA]</scope>
    <source>
        <strain evidence="8 9">KGMB12511</strain>
    </source>
</reference>
<evidence type="ECO:0000259" key="7">
    <source>
        <dbReference type="Pfam" id="PF02687"/>
    </source>
</evidence>
<evidence type="ECO:0000256" key="2">
    <source>
        <dbReference type="ARBA" id="ARBA00022475"/>
    </source>
</evidence>
<dbReference type="EMBL" id="JASJEU010000008">
    <property type="protein sequence ID" value="MDJ1650046.1"/>
    <property type="molecule type" value="Genomic_DNA"/>
</dbReference>
<feature type="transmembrane region" description="Helical" evidence="6">
    <location>
        <begin position="293"/>
        <end position="317"/>
    </location>
</feature>
<evidence type="ECO:0000313" key="9">
    <source>
        <dbReference type="Proteomes" id="UP001232750"/>
    </source>
</evidence>
<gene>
    <name evidence="8" type="ORF">QNJ86_04485</name>
</gene>
<accession>A0ABT7DKI8</accession>
<keyword evidence="9" id="KW-1185">Reference proteome</keyword>
<evidence type="ECO:0000256" key="5">
    <source>
        <dbReference type="ARBA" id="ARBA00023136"/>
    </source>
</evidence>
<protein>
    <submittedName>
        <fullName evidence="8">ABC transporter permease</fullName>
    </submittedName>
</protein>
<proteinExistence type="predicted"/>
<dbReference type="InterPro" id="IPR050250">
    <property type="entry name" value="Macrolide_Exporter_MacB"/>
</dbReference>
<feature type="transmembrane region" description="Helical" evidence="6">
    <location>
        <begin position="385"/>
        <end position="408"/>
    </location>
</feature>
<keyword evidence="3 6" id="KW-0812">Transmembrane</keyword>
<dbReference type="InterPro" id="IPR003838">
    <property type="entry name" value="ABC3_permease_C"/>
</dbReference>
<evidence type="ECO:0000256" key="1">
    <source>
        <dbReference type="ARBA" id="ARBA00004651"/>
    </source>
</evidence>
<evidence type="ECO:0000256" key="6">
    <source>
        <dbReference type="SAM" id="Phobius"/>
    </source>
</evidence>
<dbReference type="Proteomes" id="UP001232750">
    <property type="component" value="Unassembled WGS sequence"/>
</dbReference>
<evidence type="ECO:0000313" key="8">
    <source>
        <dbReference type="EMBL" id="MDJ1650046.1"/>
    </source>
</evidence>
<keyword evidence="2" id="KW-1003">Cell membrane</keyword>
<comment type="caution">
    <text evidence="8">The sequence shown here is derived from an EMBL/GenBank/DDBJ whole genome shotgun (WGS) entry which is preliminary data.</text>
</comment>
<name>A0ABT7DKI8_9ACTN</name>
<dbReference type="PANTHER" id="PTHR30572:SF9">
    <property type="entry name" value="ABC TRANSPORTER PERMEASE PROTEIN"/>
    <property type="match status" value="1"/>
</dbReference>
<feature type="transmembrane region" description="Helical" evidence="6">
    <location>
        <begin position="338"/>
        <end position="359"/>
    </location>
</feature>
<keyword evidence="5 6" id="KW-0472">Membrane</keyword>
<comment type="subcellular location">
    <subcellularLocation>
        <location evidence="1">Cell membrane</location>
        <topology evidence="1">Multi-pass membrane protein</topology>
    </subcellularLocation>
</comment>
<keyword evidence="4 6" id="KW-1133">Transmembrane helix</keyword>
<evidence type="ECO:0000256" key="3">
    <source>
        <dbReference type="ARBA" id="ARBA00022692"/>
    </source>
</evidence>
<dbReference type="PANTHER" id="PTHR30572">
    <property type="entry name" value="MEMBRANE COMPONENT OF TRANSPORTER-RELATED"/>
    <property type="match status" value="1"/>
</dbReference>
<dbReference type="Pfam" id="PF02687">
    <property type="entry name" value="FtsX"/>
    <property type="match status" value="1"/>
</dbReference>